<keyword evidence="6" id="KW-0503">Monooxygenase</keyword>
<dbReference type="OrthoDB" id="1470350at2759"/>
<dbReference type="GO" id="GO:0005506">
    <property type="term" value="F:iron ion binding"/>
    <property type="evidence" value="ECO:0007669"/>
    <property type="project" value="InterPro"/>
</dbReference>
<feature type="signal peptide" evidence="7">
    <location>
        <begin position="1"/>
        <end position="18"/>
    </location>
</feature>
<evidence type="ECO:0000256" key="2">
    <source>
        <dbReference type="ARBA" id="ARBA00010617"/>
    </source>
</evidence>
<keyword evidence="7" id="KW-0732">Signal</keyword>
<dbReference type="Pfam" id="PF00067">
    <property type="entry name" value="p450"/>
    <property type="match status" value="1"/>
</dbReference>
<evidence type="ECO:0000256" key="5">
    <source>
        <dbReference type="ARBA" id="ARBA00023004"/>
    </source>
</evidence>
<protein>
    <recommendedName>
        <fullName evidence="10">Cytochrome P450</fullName>
    </recommendedName>
</protein>
<keyword evidence="3" id="KW-0479">Metal-binding</keyword>
<keyword evidence="4" id="KW-0560">Oxidoreductase</keyword>
<dbReference type="InterPro" id="IPR002974">
    <property type="entry name" value="Cyt_P450_E_CYP52_ascomycetes"/>
</dbReference>
<evidence type="ECO:0000256" key="3">
    <source>
        <dbReference type="ARBA" id="ARBA00022723"/>
    </source>
</evidence>
<keyword evidence="5" id="KW-0408">Iron</keyword>
<accession>A0A9N9KSR5</accession>
<dbReference type="InterPro" id="IPR036396">
    <property type="entry name" value="Cyt_P450_sf"/>
</dbReference>
<dbReference type="AlphaFoldDB" id="A0A9N9KSR5"/>
<comment type="cofactor">
    <cofactor evidence="1">
        <name>heme</name>
        <dbReference type="ChEBI" id="CHEBI:30413"/>
    </cofactor>
</comment>
<keyword evidence="9" id="KW-1185">Reference proteome</keyword>
<dbReference type="PRINTS" id="PR00385">
    <property type="entry name" value="P450"/>
</dbReference>
<evidence type="ECO:0000313" key="8">
    <source>
        <dbReference type="EMBL" id="CAG8952293.1"/>
    </source>
</evidence>
<dbReference type="PANTHER" id="PTHR24287">
    <property type="entry name" value="P450, PUTATIVE (EUROFUNG)-RELATED"/>
    <property type="match status" value="1"/>
</dbReference>
<evidence type="ECO:0000313" key="9">
    <source>
        <dbReference type="Proteomes" id="UP000696280"/>
    </source>
</evidence>
<dbReference type="GO" id="GO:0016712">
    <property type="term" value="F:oxidoreductase activity, acting on paired donors, with incorporation or reduction of molecular oxygen, reduced flavin or flavoprotein as one donor, and incorporation of one atom of oxygen"/>
    <property type="evidence" value="ECO:0007669"/>
    <property type="project" value="InterPro"/>
</dbReference>
<feature type="chain" id="PRO_5040441288" description="Cytochrome P450" evidence="7">
    <location>
        <begin position="19"/>
        <end position="502"/>
    </location>
</feature>
<dbReference type="CDD" id="cd11063">
    <property type="entry name" value="CYP52"/>
    <property type="match status" value="1"/>
</dbReference>
<dbReference type="Gene3D" id="1.10.630.10">
    <property type="entry name" value="Cytochrome P450"/>
    <property type="match status" value="1"/>
</dbReference>
<name>A0A9N9KSR5_9HELO</name>
<evidence type="ECO:0008006" key="10">
    <source>
        <dbReference type="Google" id="ProtNLM"/>
    </source>
</evidence>
<evidence type="ECO:0000256" key="4">
    <source>
        <dbReference type="ARBA" id="ARBA00023002"/>
    </source>
</evidence>
<dbReference type="InterPro" id="IPR047146">
    <property type="entry name" value="Cyt_P450_E_CYP52_fungi"/>
</dbReference>
<sequence>MMGTTVNFALIVLSICSSYFIWQRQKHLTSALSRANKCRPPPKYPLLDPIFGLDLFLKNGKAVSENRFLPTLQERFAQMGWTFEALLFGTKTISSIEPENLKMAWVEKFEDWGVQSSRLPAMGPFVGRGFLTTDGPHWEHSRALLKPSLRKANITNLAPFEDSLQEMIRKVPRDGTTIDLQELFFDLYLDTSCHFLFGETLGALSDKVAPHAVGFLDAFHASLKGAGMRIALRPFRYLLPNKKWREACATTHRFADHYVEKGLEYRQRFLAKELDPSEQASKANILLYSMVEETGDREFLRYQILQGLVAAQDTTSSLLGNVFFLLARNPDVWQKLRDEVSSVKDAQDYSTLMKMGYLQKVLKETLRLYPVLPGLKRIALRDTVLPVGGGPDGRSPIFCAAGTHFDTSFYVLHHQEKIWGPDVEEFKPDRWDTFQPKAWEYVPFAGGPRMCAGHQKANLEASYVVVRMLQEFEKIESRDSRPWAGQVRLTSRNANGCLVAFT</sequence>
<dbReference type="PRINTS" id="PR01239">
    <property type="entry name" value="EP450IICYP52"/>
</dbReference>
<evidence type="ECO:0000256" key="6">
    <source>
        <dbReference type="ARBA" id="ARBA00023033"/>
    </source>
</evidence>
<dbReference type="PANTHER" id="PTHR24287:SF17">
    <property type="entry name" value="P450, PUTATIVE (EUROFUNG)-RELATED"/>
    <property type="match status" value="1"/>
</dbReference>
<reference evidence="8" key="1">
    <citation type="submission" date="2021-07" db="EMBL/GenBank/DDBJ databases">
        <authorList>
            <person name="Durling M."/>
        </authorList>
    </citation>
    <scope>NUCLEOTIDE SEQUENCE</scope>
</reference>
<organism evidence="8 9">
    <name type="scientific">Hymenoscyphus fraxineus</name>
    <dbReference type="NCBI Taxonomy" id="746836"/>
    <lineage>
        <taxon>Eukaryota</taxon>
        <taxon>Fungi</taxon>
        <taxon>Dikarya</taxon>
        <taxon>Ascomycota</taxon>
        <taxon>Pezizomycotina</taxon>
        <taxon>Leotiomycetes</taxon>
        <taxon>Helotiales</taxon>
        <taxon>Helotiaceae</taxon>
        <taxon>Hymenoscyphus</taxon>
    </lineage>
</organism>
<dbReference type="SUPFAM" id="SSF48264">
    <property type="entry name" value="Cytochrome P450"/>
    <property type="match status" value="1"/>
</dbReference>
<proteinExistence type="inferred from homology"/>
<gene>
    <name evidence="8" type="ORF">HYFRA_00001037</name>
</gene>
<dbReference type="InterPro" id="IPR001128">
    <property type="entry name" value="Cyt_P450"/>
</dbReference>
<dbReference type="GO" id="GO:0020037">
    <property type="term" value="F:heme binding"/>
    <property type="evidence" value="ECO:0007669"/>
    <property type="project" value="InterPro"/>
</dbReference>
<evidence type="ECO:0000256" key="1">
    <source>
        <dbReference type="ARBA" id="ARBA00001971"/>
    </source>
</evidence>
<evidence type="ECO:0000256" key="7">
    <source>
        <dbReference type="SAM" id="SignalP"/>
    </source>
</evidence>
<comment type="caution">
    <text evidence="8">The sequence shown here is derived from an EMBL/GenBank/DDBJ whole genome shotgun (WGS) entry which is preliminary data.</text>
</comment>
<dbReference type="EMBL" id="CAJVRL010000045">
    <property type="protein sequence ID" value="CAG8952293.1"/>
    <property type="molecule type" value="Genomic_DNA"/>
</dbReference>
<comment type="similarity">
    <text evidence="2">Belongs to the cytochrome P450 family.</text>
</comment>
<dbReference type="Proteomes" id="UP000696280">
    <property type="component" value="Unassembled WGS sequence"/>
</dbReference>